<dbReference type="Gene3D" id="2.40.50.1000">
    <property type="match status" value="1"/>
</dbReference>
<organism evidence="7">
    <name type="scientific">uncultured korarchaeote</name>
    <dbReference type="NCBI Taxonomy" id="161241"/>
    <lineage>
        <taxon>Archaea</taxon>
        <taxon>Thermoproteota</taxon>
        <taxon>environmental samples</taxon>
    </lineage>
</organism>
<proteinExistence type="inferred from homology"/>
<evidence type="ECO:0000256" key="2">
    <source>
        <dbReference type="ARBA" id="ARBA00022730"/>
    </source>
</evidence>
<dbReference type="AlphaFoldDB" id="A0A1L2JK37"/>
<evidence type="ECO:0000256" key="4">
    <source>
        <dbReference type="ARBA" id="ARBA00022980"/>
    </source>
</evidence>
<reference evidence="7" key="1">
    <citation type="journal article" date="2017" name="Nature">
        <title>Metagenomic exploration of ASGARD archaea illuminates the origin of cellular complexity in eukaryotes.</title>
        <authorList>
            <person name="Zaremba-Niedzwiedzka K."/>
            <person name="Caceres E.F."/>
            <person name="Saw J.H.W."/>
            <person name="Backstrom D."/>
            <person name="Juzokaite L."/>
            <person name="Vancaester E."/>
            <person name="Seitz K.W."/>
            <person name="Anantharaman K."/>
            <person name="Starnawski P."/>
            <person name="Kjeldsen K.U."/>
            <person name="Stott M.B."/>
            <person name="Nunoura T."/>
            <person name="Banfield J.F."/>
            <person name="Schramm A."/>
            <person name="Baker B.J."/>
            <person name="Spang A."/>
            <person name="Ettema T.J.G."/>
        </authorList>
    </citation>
    <scope>NUCLEOTIDE SEQUENCE</scope>
    <source>
        <strain evidence="7">TIV_2</strain>
    </source>
</reference>
<keyword evidence="4 6" id="KW-0689">Ribosomal protein</keyword>
<comment type="subunit">
    <text evidence="6">Part of the 30S ribosomal subunit.</text>
</comment>
<dbReference type="PANTHER" id="PTHR10744:SF9">
    <property type="entry name" value="40S RIBOSOMAL PROTEIN S11-RELATED"/>
    <property type="match status" value="1"/>
</dbReference>
<evidence type="ECO:0000256" key="5">
    <source>
        <dbReference type="ARBA" id="ARBA00023274"/>
    </source>
</evidence>
<evidence type="ECO:0000313" key="7">
    <source>
        <dbReference type="EMBL" id="AOZ56078.1"/>
    </source>
</evidence>
<dbReference type="InterPro" id="IPR028333">
    <property type="entry name" value="Ribosomal_uS17_arc/euk"/>
</dbReference>
<dbReference type="PRINTS" id="PR00973">
    <property type="entry name" value="RIBOSOMALS17"/>
</dbReference>
<name>A0A1L2JK37_9CREN</name>
<dbReference type="InterPro" id="IPR012340">
    <property type="entry name" value="NA-bd_OB-fold"/>
</dbReference>
<dbReference type="GO" id="GO:0006412">
    <property type="term" value="P:translation"/>
    <property type="evidence" value="ECO:0007669"/>
    <property type="project" value="UniProtKB-UniRule"/>
</dbReference>
<dbReference type="GO" id="GO:0019843">
    <property type="term" value="F:rRNA binding"/>
    <property type="evidence" value="ECO:0007669"/>
    <property type="project" value="UniProtKB-UniRule"/>
</dbReference>
<evidence type="ECO:0000256" key="1">
    <source>
        <dbReference type="ARBA" id="ARBA00010254"/>
    </source>
</evidence>
<dbReference type="GO" id="GO:0003735">
    <property type="term" value="F:structural constituent of ribosome"/>
    <property type="evidence" value="ECO:0007669"/>
    <property type="project" value="UniProtKB-UniRule"/>
</dbReference>
<evidence type="ECO:0000256" key="3">
    <source>
        <dbReference type="ARBA" id="ARBA00022884"/>
    </source>
</evidence>
<keyword evidence="5 6" id="KW-0687">Ribonucleoprotein</keyword>
<dbReference type="EMBL" id="KX764991">
    <property type="protein sequence ID" value="AOZ56078.1"/>
    <property type="molecule type" value="Genomic_DNA"/>
</dbReference>
<comment type="similarity">
    <text evidence="1 6">Belongs to the universal ribosomal protein uS17 family.</text>
</comment>
<dbReference type="NCBIfam" id="TIGR03630">
    <property type="entry name" value="uS17_arch"/>
    <property type="match status" value="1"/>
</dbReference>
<dbReference type="HAMAP" id="MF_01345_A">
    <property type="entry name" value="Ribosomal_uS17_A"/>
    <property type="match status" value="1"/>
</dbReference>
<dbReference type="InterPro" id="IPR019978">
    <property type="entry name" value="Ribosomal_uS17_archaeal"/>
</dbReference>
<dbReference type="GO" id="GO:0022627">
    <property type="term" value="C:cytosolic small ribosomal subunit"/>
    <property type="evidence" value="ECO:0007669"/>
    <property type="project" value="UniProtKB-UniRule"/>
</dbReference>
<dbReference type="PANTHER" id="PTHR10744">
    <property type="entry name" value="40S RIBOSOMAL PROTEIN S11 FAMILY MEMBER"/>
    <property type="match status" value="1"/>
</dbReference>
<keyword evidence="2 6" id="KW-0699">rRNA-binding</keyword>
<keyword evidence="3 6" id="KW-0694">RNA-binding</keyword>
<dbReference type="CDD" id="cd00364">
    <property type="entry name" value="Ribosomal_uS17"/>
    <property type="match status" value="1"/>
</dbReference>
<dbReference type="NCBIfam" id="NF006345">
    <property type="entry name" value="PRK08572.1"/>
    <property type="match status" value="1"/>
</dbReference>
<gene>
    <name evidence="6" type="primary">rps17</name>
</gene>
<dbReference type="InterPro" id="IPR000266">
    <property type="entry name" value="Ribosomal_uS17"/>
</dbReference>
<dbReference type="Pfam" id="PF00366">
    <property type="entry name" value="Ribosomal_S17"/>
    <property type="match status" value="1"/>
</dbReference>
<comment type="function">
    <text evidence="6">One of the primary rRNA binding proteins, it binds specifically to the 5'-end of 16S ribosomal RNA.</text>
</comment>
<evidence type="ECO:0000256" key="6">
    <source>
        <dbReference type="HAMAP-Rule" id="MF_01345"/>
    </source>
</evidence>
<sequence length="119" mass="13687">MSRVRTLPEYMISDVIPPERECDDDKCPWHGTISVRGKTLVGEVVSTKMQRTVTVLIRYLHYVPKFKRYERRRSKIHAHLPPCIDVKEGDVVKIAETRRLAKTVSHVVLGVVRGKHSQA</sequence>
<protein>
    <recommendedName>
        <fullName evidence="6">Small ribosomal subunit protein uS17</fullName>
    </recommendedName>
</protein>
<accession>A0A1L2JK37</accession>
<dbReference type="SUPFAM" id="SSF50249">
    <property type="entry name" value="Nucleic acid-binding proteins"/>
    <property type="match status" value="1"/>
</dbReference>